<dbReference type="Proteomes" id="UP000774000">
    <property type="component" value="Unassembled WGS sequence"/>
</dbReference>
<evidence type="ECO:0000313" key="2">
    <source>
        <dbReference type="EMBL" id="MBM7558064.1"/>
    </source>
</evidence>
<feature type="signal peptide" evidence="1">
    <location>
        <begin position="1"/>
        <end position="22"/>
    </location>
</feature>
<evidence type="ECO:0000313" key="3">
    <source>
        <dbReference type="Proteomes" id="UP000774000"/>
    </source>
</evidence>
<name>A0A938XWE9_9FIRM</name>
<evidence type="ECO:0000256" key="1">
    <source>
        <dbReference type="SAM" id="SignalP"/>
    </source>
</evidence>
<keyword evidence="1" id="KW-0732">Signal</keyword>
<dbReference type="RefSeq" id="WP_204703060.1">
    <property type="nucleotide sequence ID" value="NZ_JAFBDQ010000024.1"/>
</dbReference>
<dbReference type="PROSITE" id="PS51257">
    <property type="entry name" value="PROKAR_LIPOPROTEIN"/>
    <property type="match status" value="1"/>
</dbReference>
<comment type="caution">
    <text evidence="2">The sequence shown here is derived from an EMBL/GenBank/DDBJ whole genome shotgun (WGS) entry which is preliminary data.</text>
</comment>
<keyword evidence="3" id="KW-1185">Reference proteome</keyword>
<protein>
    <submittedName>
        <fullName evidence="2">Uncharacterized protein</fullName>
    </submittedName>
</protein>
<dbReference type="AlphaFoldDB" id="A0A938XWE9"/>
<gene>
    <name evidence="2" type="ORF">JOC47_002934</name>
</gene>
<proteinExistence type="predicted"/>
<sequence>MKSKRWTVLLVLVMLMMIAGCASNPKGGFGPSWDVPMKVPLAQEETKTIEEFLEDAPEEVQIPSGSQELIYIEDTINEGDKVKKFTVGEDLLTEVNNQLPQINQSVDLEPITVDNIADNISRTVPVTSGVNDGSLTGFALDYGSSFSSVTFSDSGVNKLEVIVDNKSTSVKIDRLTLSLMKPDGQGGMTKIDEIQYTDIAAGTASTTQAWDLSNQVLPGSGAEVDLTATTLGSGNGDMDVTVSFPDSVEIAKVTDLQSPNINEEINFDPLTYDNFEAGVEKVLFSQGSLGVNIDPTNQFGGLDFAVSDLQIGTLGGSNSGSIDLTNGELDLTTGVTIDFNLVVSNNSSTLSYDSTESVEVRGGFSNAEVESVDLDATEFRELTNADLGLAPDGEFDLGATILGGLDIPDQLEDIEVNGASLDLNVQGLNGFEVDLSSVTFEALDSTGTALKTYQPNLVATGESTTIDLTTEDSNGVNFIDLLQTPNTEDIVVTGGFDASNINATGGTTTIDTNTTVGMNSVNANIPLDFEIVSPTSEVAVASVDSVDQDDVDMIEDGVKKFEILLEEITNQFGVEIKAQVYLANLNRDYGDPDNLSDEALDNLEDLVAQEQHILEVSNEADGSFTIEATDGSPIDKQLMVDPDEADRLTGDHLYFGIKLTIPATDSVQLKTGDEVSINNARSIITTKVNQDQDNN</sequence>
<feature type="chain" id="PRO_5039710355" evidence="1">
    <location>
        <begin position="23"/>
        <end position="695"/>
    </location>
</feature>
<reference evidence="2" key="1">
    <citation type="submission" date="2021-01" db="EMBL/GenBank/DDBJ databases">
        <title>Genomic Encyclopedia of Type Strains, Phase IV (KMG-IV): sequencing the most valuable type-strain genomes for metagenomic binning, comparative biology and taxonomic classification.</title>
        <authorList>
            <person name="Goeker M."/>
        </authorList>
    </citation>
    <scope>NUCLEOTIDE SEQUENCE</scope>
    <source>
        <strain evidence="2">DSM 23230</strain>
    </source>
</reference>
<accession>A0A938XWE9</accession>
<organism evidence="2 3">
    <name type="scientific">Halanaerobacter jeridensis</name>
    <dbReference type="NCBI Taxonomy" id="706427"/>
    <lineage>
        <taxon>Bacteria</taxon>
        <taxon>Bacillati</taxon>
        <taxon>Bacillota</taxon>
        <taxon>Clostridia</taxon>
        <taxon>Halanaerobiales</taxon>
        <taxon>Halobacteroidaceae</taxon>
        <taxon>Halanaerobacter</taxon>
    </lineage>
</organism>
<dbReference type="EMBL" id="JAFBDQ010000024">
    <property type="protein sequence ID" value="MBM7558064.1"/>
    <property type="molecule type" value="Genomic_DNA"/>
</dbReference>